<keyword evidence="2" id="KW-1185">Reference proteome</keyword>
<evidence type="ECO:0000313" key="2">
    <source>
        <dbReference type="Proteomes" id="UP000799444"/>
    </source>
</evidence>
<sequence>MERGRVNTISKQHFTYLYGPARELVLTKRNILAAWRGSELFPFNPEKVLDDILKPPALTTILKANKTRVDPYPYHVELPTPTMLVLGEALTSLLNMIKHVPNDEGSSQRKEWL</sequence>
<name>A0A9P4QKF2_9PLEO</name>
<dbReference type="OrthoDB" id="3788371at2759"/>
<dbReference type="Proteomes" id="UP000799444">
    <property type="component" value="Unassembled WGS sequence"/>
</dbReference>
<reference evidence="1" key="1">
    <citation type="journal article" date="2020" name="Stud. Mycol.">
        <title>101 Dothideomycetes genomes: a test case for predicting lifestyles and emergence of pathogens.</title>
        <authorList>
            <person name="Haridas S."/>
            <person name="Albert R."/>
            <person name="Binder M."/>
            <person name="Bloem J."/>
            <person name="Labutti K."/>
            <person name="Salamov A."/>
            <person name="Andreopoulos B."/>
            <person name="Baker S."/>
            <person name="Barry K."/>
            <person name="Bills G."/>
            <person name="Bluhm B."/>
            <person name="Cannon C."/>
            <person name="Castanera R."/>
            <person name="Culley D."/>
            <person name="Daum C."/>
            <person name="Ezra D."/>
            <person name="Gonzalez J."/>
            <person name="Henrissat B."/>
            <person name="Kuo A."/>
            <person name="Liang C."/>
            <person name="Lipzen A."/>
            <person name="Lutzoni F."/>
            <person name="Magnuson J."/>
            <person name="Mondo S."/>
            <person name="Nolan M."/>
            <person name="Ohm R."/>
            <person name="Pangilinan J."/>
            <person name="Park H.-J."/>
            <person name="Ramirez L."/>
            <person name="Alfaro M."/>
            <person name="Sun H."/>
            <person name="Tritt A."/>
            <person name="Yoshinaga Y."/>
            <person name="Zwiers L.-H."/>
            <person name="Turgeon B."/>
            <person name="Goodwin S."/>
            <person name="Spatafora J."/>
            <person name="Crous P."/>
            <person name="Grigoriev I."/>
        </authorList>
    </citation>
    <scope>NUCLEOTIDE SEQUENCE</scope>
    <source>
        <strain evidence="1">CBS 125425</strain>
    </source>
</reference>
<organism evidence="1 2">
    <name type="scientific">Polyplosphaeria fusca</name>
    <dbReference type="NCBI Taxonomy" id="682080"/>
    <lineage>
        <taxon>Eukaryota</taxon>
        <taxon>Fungi</taxon>
        <taxon>Dikarya</taxon>
        <taxon>Ascomycota</taxon>
        <taxon>Pezizomycotina</taxon>
        <taxon>Dothideomycetes</taxon>
        <taxon>Pleosporomycetidae</taxon>
        <taxon>Pleosporales</taxon>
        <taxon>Tetraplosphaeriaceae</taxon>
        <taxon>Polyplosphaeria</taxon>
    </lineage>
</organism>
<accession>A0A9P4QKF2</accession>
<protein>
    <submittedName>
        <fullName evidence="1">Uncharacterized protein</fullName>
    </submittedName>
</protein>
<gene>
    <name evidence="1" type="ORF">EJ04DRAFT_599359</name>
</gene>
<dbReference type="EMBL" id="ML996447">
    <property type="protein sequence ID" value="KAF2726531.1"/>
    <property type="molecule type" value="Genomic_DNA"/>
</dbReference>
<evidence type="ECO:0000313" key="1">
    <source>
        <dbReference type="EMBL" id="KAF2726531.1"/>
    </source>
</evidence>
<comment type="caution">
    <text evidence="1">The sequence shown here is derived from an EMBL/GenBank/DDBJ whole genome shotgun (WGS) entry which is preliminary data.</text>
</comment>
<proteinExistence type="predicted"/>
<dbReference type="AlphaFoldDB" id="A0A9P4QKF2"/>